<organism evidence="5">
    <name type="scientific">Fagus sylvatica</name>
    <name type="common">Beechnut</name>
    <dbReference type="NCBI Taxonomy" id="28930"/>
    <lineage>
        <taxon>Eukaryota</taxon>
        <taxon>Viridiplantae</taxon>
        <taxon>Streptophyta</taxon>
        <taxon>Embryophyta</taxon>
        <taxon>Tracheophyta</taxon>
        <taxon>Spermatophyta</taxon>
        <taxon>Magnoliopsida</taxon>
        <taxon>eudicotyledons</taxon>
        <taxon>Gunneridae</taxon>
        <taxon>Pentapetalae</taxon>
        <taxon>rosids</taxon>
        <taxon>fabids</taxon>
        <taxon>Fagales</taxon>
        <taxon>Fagaceae</taxon>
        <taxon>Fagus</taxon>
    </lineage>
</organism>
<dbReference type="FunFam" id="3.30.60.300:FF:000003">
    <property type="entry name" value="60S ribosomal protein L10, putative"/>
    <property type="match status" value="1"/>
</dbReference>
<keyword evidence="3" id="KW-0687">Ribonucleoprotein</keyword>
<protein>
    <submittedName>
        <fullName evidence="5">Uncharacterized protein</fullName>
    </submittedName>
</protein>
<evidence type="ECO:0000256" key="1">
    <source>
        <dbReference type="ARBA" id="ARBA00008931"/>
    </source>
</evidence>
<evidence type="ECO:0000313" key="5">
    <source>
        <dbReference type="EMBL" id="SPC75739.1"/>
    </source>
</evidence>
<dbReference type="GO" id="GO:0005840">
    <property type="term" value="C:ribosome"/>
    <property type="evidence" value="ECO:0007669"/>
    <property type="project" value="UniProtKB-KW"/>
</dbReference>
<dbReference type="EMBL" id="OIVN01000178">
    <property type="protein sequence ID" value="SPC75739.1"/>
    <property type="molecule type" value="Genomic_DNA"/>
</dbReference>
<dbReference type="InterPro" id="IPR001197">
    <property type="entry name" value="Ribosomal_uL16_euk_arch"/>
</dbReference>
<reference evidence="5" key="1">
    <citation type="submission" date="2018-02" db="EMBL/GenBank/DDBJ databases">
        <authorList>
            <person name="Cohen D.B."/>
            <person name="Kent A.D."/>
        </authorList>
    </citation>
    <scope>NUCLEOTIDE SEQUENCE</scope>
</reference>
<gene>
    <name evidence="5" type="ORF">FSB_LOCUS3621</name>
</gene>
<dbReference type="PANTHER" id="PTHR11726">
    <property type="entry name" value="60S RIBOSOMAL PROTEIN L10"/>
    <property type="match status" value="1"/>
</dbReference>
<proteinExistence type="inferred from homology"/>
<name>A0A2N9EME2_FAGSY</name>
<sequence>MIEETILSRTTNPRARYCVGCTCSQNRRNGIIIVGNERKAGRLDFSSFLCPHLAFLTSEERGLSSNVLQVKLLKDKLVFLLIGDGRFRFLKWENASSVHRNVALVRRESVSCGQGSSLVWGFTKFSRTEYLKLKQENRIQPDGVNAKYFGCHGPLAYRKPGTAFLPANVVA</sequence>
<dbReference type="AlphaFoldDB" id="A0A2N9EME2"/>
<comment type="subunit">
    <text evidence="4">Component of the small ribosomal subunit. Mature ribosomes consist of a small (40S) and a large (60S) subunit. The 40S subunit contains about 33 different proteins and 1 molecule of RNA (18S). The 60S subunit contains about 49 different proteins and 3 molecules of RNA (25S, 5.8S and 5S).</text>
</comment>
<evidence type="ECO:0000256" key="3">
    <source>
        <dbReference type="ARBA" id="ARBA00023274"/>
    </source>
</evidence>
<comment type="similarity">
    <text evidence="1">Belongs to the universal ribosomal protein uL16 family.</text>
</comment>
<dbReference type="Gene3D" id="3.30.60.300">
    <property type="match status" value="1"/>
</dbReference>
<keyword evidence="2" id="KW-0689">Ribosomal protein</keyword>
<dbReference type="GO" id="GO:0003735">
    <property type="term" value="F:structural constituent of ribosome"/>
    <property type="evidence" value="ECO:0007669"/>
    <property type="project" value="InterPro"/>
</dbReference>
<dbReference type="GO" id="GO:1990904">
    <property type="term" value="C:ribonucleoprotein complex"/>
    <property type="evidence" value="ECO:0007669"/>
    <property type="project" value="UniProtKB-KW"/>
</dbReference>
<dbReference type="GO" id="GO:0006412">
    <property type="term" value="P:translation"/>
    <property type="evidence" value="ECO:0007669"/>
    <property type="project" value="InterPro"/>
</dbReference>
<evidence type="ECO:0000256" key="4">
    <source>
        <dbReference type="ARBA" id="ARBA00026019"/>
    </source>
</evidence>
<evidence type="ECO:0000256" key="2">
    <source>
        <dbReference type="ARBA" id="ARBA00022980"/>
    </source>
</evidence>
<accession>A0A2N9EME2</accession>